<name>A0A9N8HVK4_9STRA</name>
<organism evidence="3 4">
    <name type="scientific">Seminavis robusta</name>
    <dbReference type="NCBI Taxonomy" id="568900"/>
    <lineage>
        <taxon>Eukaryota</taxon>
        <taxon>Sar</taxon>
        <taxon>Stramenopiles</taxon>
        <taxon>Ochrophyta</taxon>
        <taxon>Bacillariophyta</taxon>
        <taxon>Bacillariophyceae</taxon>
        <taxon>Bacillariophycidae</taxon>
        <taxon>Naviculales</taxon>
        <taxon>Naviculaceae</taxon>
        <taxon>Seminavis</taxon>
    </lineage>
</organism>
<keyword evidence="1" id="KW-0238">DNA-binding</keyword>
<reference evidence="3" key="1">
    <citation type="submission" date="2020-06" db="EMBL/GenBank/DDBJ databases">
        <authorList>
            <consortium name="Plant Systems Biology data submission"/>
        </authorList>
    </citation>
    <scope>NUCLEOTIDE SEQUENCE</scope>
    <source>
        <strain evidence="3">D6</strain>
    </source>
</reference>
<evidence type="ECO:0000313" key="4">
    <source>
        <dbReference type="Proteomes" id="UP001153069"/>
    </source>
</evidence>
<feature type="chain" id="PRO_5040365780" evidence="2">
    <location>
        <begin position="16"/>
        <end position="164"/>
    </location>
</feature>
<dbReference type="EMBL" id="CAICTM010001514">
    <property type="protein sequence ID" value="CAB9524278.1"/>
    <property type="molecule type" value="Genomic_DNA"/>
</dbReference>
<evidence type="ECO:0000256" key="1">
    <source>
        <dbReference type="ARBA" id="ARBA00023125"/>
    </source>
</evidence>
<evidence type="ECO:0000256" key="2">
    <source>
        <dbReference type="SAM" id="SignalP"/>
    </source>
</evidence>
<dbReference type="PANTHER" id="PTHR33449:SF1">
    <property type="entry name" value="NUCLEOID-ASSOCIATED PROTEIN YBAB"/>
    <property type="match status" value="1"/>
</dbReference>
<feature type="signal peptide" evidence="2">
    <location>
        <begin position="1"/>
        <end position="15"/>
    </location>
</feature>
<dbReference type="Gene3D" id="3.30.1310.10">
    <property type="entry name" value="Nucleoid-associated protein YbaB-like domain"/>
    <property type="match status" value="1"/>
</dbReference>
<comment type="caution">
    <text evidence="3">The sequence shown here is derived from an EMBL/GenBank/DDBJ whole genome shotgun (WGS) entry which is preliminary data.</text>
</comment>
<dbReference type="InterPro" id="IPR036894">
    <property type="entry name" value="YbaB-like_sf"/>
</dbReference>
<accession>A0A9N8HVK4</accession>
<protein>
    <submittedName>
        <fullName evidence="3">Uncharacterized protein</fullName>
    </submittedName>
</protein>
<dbReference type="SUPFAM" id="SSF82607">
    <property type="entry name" value="YbaB-like"/>
    <property type="match status" value="1"/>
</dbReference>
<sequence length="164" mass="17791">MKIFHLALLATAANAFAPNSCRTTQSSTTALNLFGAKKEGGEKGPGLMDQMAMFKKAQEMASKKQKLDAELQKENFGGESSNGKVKSSLKFVPVKNPMDPNPDYEATGFEFDDEFFESATPDELSAAITESLMNGIAKTNQAVAEKYAVLQKDLVEALGQKKEE</sequence>
<proteinExistence type="predicted"/>
<dbReference type="AlphaFoldDB" id="A0A9N8HVK4"/>
<dbReference type="Proteomes" id="UP001153069">
    <property type="component" value="Unassembled WGS sequence"/>
</dbReference>
<dbReference type="PANTHER" id="PTHR33449">
    <property type="entry name" value="NUCLEOID-ASSOCIATED PROTEIN YBAB"/>
    <property type="match status" value="1"/>
</dbReference>
<dbReference type="GO" id="GO:0003677">
    <property type="term" value="F:DNA binding"/>
    <property type="evidence" value="ECO:0007669"/>
    <property type="project" value="UniProtKB-KW"/>
</dbReference>
<gene>
    <name evidence="3" type="ORF">SEMRO_1516_G279090.1</name>
</gene>
<keyword evidence="2" id="KW-0732">Signal</keyword>
<evidence type="ECO:0000313" key="3">
    <source>
        <dbReference type="EMBL" id="CAB9524278.1"/>
    </source>
</evidence>
<dbReference type="OrthoDB" id="43331at2759"/>
<keyword evidence="4" id="KW-1185">Reference proteome</keyword>
<dbReference type="InterPro" id="IPR004401">
    <property type="entry name" value="YbaB/EbfC"/>
</dbReference>